<reference evidence="1 2" key="1">
    <citation type="submission" date="2011-06" db="EMBL/GenBank/DDBJ databases">
        <title>The draft genome of Thiocapsa marina 5811.</title>
        <authorList>
            <consortium name="US DOE Joint Genome Institute (JGI-PGF)"/>
            <person name="Lucas S."/>
            <person name="Han J."/>
            <person name="Cheng J.-F."/>
            <person name="Goodwin L."/>
            <person name="Pitluck S."/>
            <person name="Peters L."/>
            <person name="Land M.L."/>
            <person name="Hauser L."/>
            <person name="Vogl K."/>
            <person name="Liu Z."/>
            <person name="Imhoff J."/>
            <person name="Thiel V."/>
            <person name="Frigaard N.-U."/>
            <person name="Bryant D."/>
            <person name="Woyke T.J."/>
        </authorList>
    </citation>
    <scope>NUCLEOTIDE SEQUENCE [LARGE SCALE GENOMIC DNA]</scope>
    <source>
        <strain evidence="1 2">5811</strain>
    </source>
</reference>
<keyword evidence="2" id="KW-1185">Reference proteome</keyword>
<dbReference type="AlphaFoldDB" id="F9UDR2"/>
<organism evidence="1 2">
    <name type="scientific">Thiocapsa marina 5811</name>
    <dbReference type="NCBI Taxonomy" id="768671"/>
    <lineage>
        <taxon>Bacteria</taxon>
        <taxon>Pseudomonadati</taxon>
        <taxon>Pseudomonadota</taxon>
        <taxon>Gammaproteobacteria</taxon>
        <taxon>Chromatiales</taxon>
        <taxon>Chromatiaceae</taxon>
        <taxon>Thiocapsa</taxon>
    </lineage>
</organism>
<proteinExistence type="predicted"/>
<accession>F9UDR2</accession>
<dbReference type="EMBL" id="AFWV01000010">
    <property type="protein sequence ID" value="EGV17469.1"/>
    <property type="molecule type" value="Genomic_DNA"/>
</dbReference>
<evidence type="ECO:0000313" key="2">
    <source>
        <dbReference type="Proteomes" id="UP000005459"/>
    </source>
</evidence>
<protein>
    <submittedName>
        <fullName evidence="1">Uncharacterized protein</fullName>
    </submittedName>
</protein>
<dbReference type="Proteomes" id="UP000005459">
    <property type="component" value="Unassembled WGS sequence"/>
</dbReference>
<name>F9UDR2_9GAMM</name>
<gene>
    <name evidence="1" type="ORF">ThimaDRAFT_3014</name>
</gene>
<sequence length="43" mass="5125">MNRHENGDFTFPRCLFEIWYLESLLALFIIPSTPSCRDRHQIG</sequence>
<evidence type="ECO:0000313" key="1">
    <source>
        <dbReference type="EMBL" id="EGV17469.1"/>
    </source>
</evidence>